<dbReference type="Proteomes" id="UP000093561">
    <property type="component" value="Unassembled WGS sequence"/>
</dbReference>
<dbReference type="AlphaFoldDB" id="A0AAF5RT44"/>
<reference evidence="2" key="3">
    <citation type="submission" date="2024-02" db="UniProtKB">
        <authorList>
            <consortium name="WormBaseParasite"/>
        </authorList>
    </citation>
    <scope>IDENTIFICATION</scope>
    <source>
        <strain evidence="2">pt0022</strain>
    </source>
</reference>
<organism evidence="1 2">
    <name type="scientific">Wuchereria bancrofti</name>
    <dbReference type="NCBI Taxonomy" id="6293"/>
    <lineage>
        <taxon>Eukaryota</taxon>
        <taxon>Metazoa</taxon>
        <taxon>Ecdysozoa</taxon>
        <taxon>Nematoda</taxon>
        <taxon>Chromadorea</taxon>
        <taxon>Rhabditida</taxon>
        <taxon>Spirurina</taxon>
        <taxon>Spiruromorpha</taxon>
        <taxon>Filarioidea</taxon>
        <taxon>Onchocercidae</taxon>
        <taxon>Wuchereria</taxon>
    </lineage>
</organism>
<reference evidence="1" key="2">
    <citation type="journal article" date="2016" name="Mol. Ecol.">
        <title>Population genomics of the filarial nematode parasite Wuchereria bancrofti from mosquitoes.</title>
        <authorList>
            <person name="Small S.T."/>
            <person name="Reimer L.J."/>
            <person name="Tisch D.J."/>
            <person name="King C.L."/>
            <person name="Christensen B.M."/>
            <person name="Siba P.M."/>
            <person name="Kazura J.W."/>
            <person name="Serre D."/>
            <person name="Zimmerman P.A."/>
        </authorList>
    </citation>
    <scope>NUCLEOTIDE SEQUENCE</scope>
    <source>
        <strain evidence="1">pt0022</strain>
    </source>
</reference>
<reference evidence="1" key="1">
    <citation type="submission" date="2015-03" db="EMBL/GenBank/DDBJ databases">
        <title>Wuchereria bancrofti Genome Sequencing Papua New Guinea Strain.</title>
        <authorList>
            <person name="Small S.T."/>
            <person name="Serre D."/>
            <person name="Zimmerman P.A."/>
        </authorList>
    </citation>
    <scope>NUCLEOTIDE SEQUENCE [LARGE SCALE GENOMIC DNA]</scope>
    <source>
        <strain evidence="1">pt0022</strain>
    </source>
</reference>
<proteinExistence type="predicted"/>
<name>A0AAF5RT44_WUCBA</name>
<protein>
    <submittedName>
        <fullName evidence="2">Uncharacterized protein</fullName>
    </submittedName>
</protein>
<sequence length="70" mass="7737">MPTRLPECLTIRVFRQTMIVPGSGAAINDIRKMSLTKSKTTLHSFDHLVKGFFGIRCPRCKAGNGAAEFL</sequence>
<evidence type="ECO:0000313" key="1">
    <source>
        <dbReference type="Proteomes" id="UP000093561"/>
    </source>
</evidence>
<dbReference type="WBParaSite" id="mrna-Wban_00479">
    <property type="protein sequence ID" value="mrna-Wban_00479"/>
    <property type="gene ID" value="Wban_00479"/>
</dbReference>
<evidence type="ECO:0000313" key="2">
    <source>
        <dbReference type="WBParaSite" id="mrna-Wban_00479"/>
    </source>
</evidence>
<accession>A0AAF5RT44</accession>